<dbReference type="KEGG" id="gmw:113509685"/>
<reference evidence="12" key="1">
    <citation type="submission" date="2025-08" db="UniProtKB">
        <authorList>
            <consortium name="RefSeq"/>
        </authorList>
    </citation>
    <scope>IDENTIFICATION</scope>
    <source>
        <tissue evidence="12">Whole larvae</tissue>
    </source>
</reference>
<comment type="subcellular location">
    <subcellularLocation>
        <location evidence="1">Membrane</location>
        <topology evidence="1">Single-pass type I membrane protein</topology>
    </subcellularLocation>
</comment>
<feature type="signal peptide" evidence="10">
    <location>
        <begin position="1"/>
        <end position="19"/>
    </location>
</feature>
<protein>
    <submittedName>
        <fullName evidence="12">Sialomucin core protein 24</fullName>
    </submittedName>
</protein>
<feature type="compositionally biased region" description="Basic and acidic residues" evidence="8">
    <location>
        <begin position="87"/>
        <end position="97"/>
    </location>
</feature>
<evidence type="ECO:0000256" key="1">
    <source>
        <dbReference type="ARBA" id="ARBA00004479"/>
    </source>
</evidence>
<sequence>MKKVLFVCLISLAICLSQAEVQEGTQAKPVSDTTTGSNVVIPKNQTVQTPVPATNETTTQISTDKSQIAPAQTPQGVPQNPPSATNKTEEKPAKSGDIENNTSPDKKKIDQNVPQTETKSSDINKPNNETTPNKIPTSETTNKTVSSSTPVPEHTSTKKNDTQPEITTKPTSTDNHVLQARGFDGPSFFGGIILTLGLLAIGFMGFKYYKNQTERNYHTL</sequence>
<dbReference type="GO" id="GO:0031410">
    <property type="term" value="C:cytoplasmic vesicle"/>
    <property type="evidence" value="ECO:0007669"/>
    <property type="project" value="TreeGrafter"/>
</dbReference>
<gene>
    <name evidence="12" type="primary">LOC113509685</name>
</gene>
<dbReference type="InParanoid" id="A0A6J1W8L0"/>
<feature type="compositionally biased region" description="Polar residues" evidence="8">
    <location>
        <begin position="31"/>
        <end position="86"/>
    </location>
</feature>
<feature type="transmembrane region" description="Helical" evidence="9">
    <location>
        <begin position="188"/>
        <end position="209"/>
    </location>
</feature>
<dbReference type="Pfam" id="PF05283">
    <property type="entry name" value="MGC-24"/>
    <property type="match status" value="1"/>
</dbReference>
<evidence type="ECO:0000313" key="12">
    <source>
        <dbReference type="RefSeq" id="XP_026748881.1"/>
    </source>
</evidence>
<dbReference type="GO" id="GO:0016020">
    <property type="term" value="C:membrane"/>
    <property type="evidence" value="ECO:0007669"/>
    <property type="project" value="UniProtKB-SubCell"/>
</dbReference>
<keyword evidence="5 9" id="KW-1133">Transmembrane helix</keyword>
<evidence type="ECO:0000256" key="4">
    <source>
        <dbReference type="ARBA" id="ARBA00022729"/>
    </source>
</evidence>
<feature type="chain" id="PRO_5026762937" evidence="10">
    <location>
        <begin position="20"/>
        <end position="220"/>
    </location>
</feature>
<keyword evidence="4 10" id="KW-0732">Signal</keyword>
<dbReference type="InterPro" id="IPR007947">
    <property type="entry name" value="CD164_MGC24"/>
</dbReference>
<feature type="region of interest" description="Disordered" evidence="8">
    <location>
        <begin position="26"/>
        <end position="174"/>
    </location>
</feature>
<dbReference type="RefSeq" id="XP_026748881.1">
    <property type="nucleotide sequence ID" value="XM_026893080.3"/>
</dbReference>
<accession>A0A6J1W8L0</accession>
<evidence type="ECO:0000256" key="5">
    <source>
        <dbReference type="ARBA" id="ARBA00022989"/>
    </source>
</evidence>
<feature type="compositionally biased region" description="Polar residues" evidence="8">
    <location>
        <begin position="112"/>
        <end position="150"/>
    </location>
</feature>
<dbReference type="PANTHER" id="PTHR11337">
    <property type="entry name" value="MUCIN/PORIMIN"/>
    <property type="match status" value="1"/>
</dbReference>
<feature type="compositionally biased region" description="Polar residues" evidence="8">
    <location>
        <begin position="163"/>
        <end position="174"/>
    </location>
</feature>
<dbReference type="GeneID" id="113509685"/>
<keyword evidence="6 9" id="KW-0472">Membrane</keyword>
<comment type="similarity">
    <text evidence="2">Belongs to the CD164 family.</text>
</comment>
<dbReference type="AlphaFoldDB" id="A0A6J1W8L0"/>
<evidence type="ECO:0000256" key="9">
    <source>
        <dbReference type="SAM" id="Phobius"/>
    </source>
</evidence>
<evidence type="ECO:0000256" key="3">
    <source>
        <dbReference type="ARBA" id="ARBA00022692"/>
    </source>
</evidence>
<dbReference type="OrthoDB" id="6160056at2759"/>
<evidence type="ECO:0000256" key="6">
    <source>
        <dbReference type="ARBA" id="ARBA00023136"/>
    </source>
</evidence>
<evidence type="ECO:0000313" key="11">
    <source>
        <dbReference type="Proteomes" id="UP001652740"/>
    </source>
</evidence>
<keyword evidence="3 9" id="KW-0812">Transmembrane</keyword>
<dbReference type="Proteomes" id="UP001652740">
    <property type="component" value="Unplaced"/>
</dbReference>
<keyword evidence="7" id="KW-0325">Glycoprotein</keyword>
<evidence type="ECO:0000256" key="7">
    <source>
        <dbReference type="ARBA" id="ARBA00023180"/>
    </source>
</evidence>
<keyword evidence="11" id="KW-1185">Reference proteome</keyword>
<name>A0A6J1W8L0_GALME</name>
<evidence type="ECO:0000256" key="10">
    <source>
        <dbReference type="SAM" id="SignalP"/>
    </source>
</evidence>
<evidence type="ECO:0000256" key="2">
    <source>
        <dbReference type="ARBA" id="ARBA00005341"/>
    </source>
</evidence>
<evidence type="ECO:0000256" key="8">
    <source>
        <dbReference type="SAM" id="MobiDB-lite"/>
    </source>
</evidence>
<dbReference type="PANTHER" id="PTHR11337:SF8">
    <property type="entry name" value="VISGUN, ISOFORM E"/>
    <property type="match status" value="1"/>
</dbReference>
<proteinExistence type="inferred from homology"/>
<organism evidence="11 12">
    <name type="scientific">Galleria mellonella</name>
    <name type="common">Greater wax moth</name>
    <dbReference type="NCBI Taxonomy" id="7137"/>
    <lineage>
        <taxon>Eukaryota</taxon>
        <taxon>Metazoa</taxon>
        <taxon>Ecdysozoa</taxon>
        <taxon>Arthropoda</taxon>
        <taxon>Hexapoda</taxon>
        <taxon>Insecta</taxon>
        <taxon>Pterygota</taxon>
        <taxon>Neoptera</taxon>
        <taxon>Endopterygota</taxon>
        <taxon>Lepidoptera</taxon>
        <taxon>Glossata</taxon>
        <taxon>Ditrysia</taxon>
        <taxon>Pyraloidea</taxon>
        <taxon>Pyralidae</taxon>
        <taxon>Galleriinae</taxon>
        <taxon>Galleria</taxon>
    </lineage>
</organism>